<dbReference type="PIRSF" id="PIRSF006221">
    <property type="entry name" value="Ketosamine-3-kinase"/>
    <property type="match status" value="1"/>
</dbReference>
<dbReference type="PANTHER" id="PTHR12149">
    <property type="entry name" value="FRUCTOSAMINE 3 KINASE-RELATED PROTEIN"/>
    <property type="match status" value="1"/>
</dbReference>
<dbReference type="Gene3D" id="3.90.1200.10">
    <property type="match status" value="2"/>
</dbReference>
<dbReference type="Proteomes" id="UP000266895">
    <property type="component" value="Chromosome"/>
</dbReference>
<reference evidence="3 4" key="1">
    <citation type="submission" date="2018-12" db="EMBL/GenBank/DDBJ databases">
        <authorList>
            <consortium name="Pathogen Informatics"/>
        </authorList>
    </citation>
    <scope>NUCLEOTIDE SEQUENCE [LARGE SCALE GENOMIC DNA]</scope>
    <source>
        <strain evidence="3 4">NCTC11636</strain>
    </source>
</reference>
<proteinExistence type="inferred from homology"/>
<comment type="similarity">
    <text evidence="1">Belongs to the fructosamine kinase family.</text>
</comment>
<name>A0A448HHQ6_9ACTO</name>
<gene>
    <name evidence="3" type="ORF">NCTC11636_01572</name>
</gene>
<dbReference type="KEGG" id="ahw:NCTC11636_01572"/>
<keyword evidence="4" id="KW-1185">Reference proteome</keyword>
<keyword evidence="1" id="KW-0808">Transferase</keyword>
<dbReference type="AlphaFoldDB" id="A0A448HHQ6"/>
<dbReference type="InterPro" id="IPR011009">
    <property type="entry name" value="Kinase-like_dom_sf"/>
</dbReference>
<evidence type="ECO:0000313" key="4">
    <source>
        <dbReference type="Proteomes" id="UP000266895"/>
    </source>
</evidence>
<protein>
    <submittedName>
        <fullName evidence="3">Fructosamine-3-kinase</fullName>
    </submittedName>
</protein>
<dbReference type="InterPro" id="IPR016477">
    <property type="entry name" value="Fructo-/Ketosamine-3-kinase"/>
</dbReference>
<evidence type="ECO:0000256" key="1">
    <source>
        <dbReference type="PIRNR" id="PIRNR006221"/>
    </source>
</evidence>
<accession>A0A448HHQ6</accession>
<dbReference type="EMBL" id="LR134350">
    <property type="protein sequence ID" value="VEG28498.1"/>
    <property type="molecule type" value="Genomic_DNA"/>
</dbReference>
<dbReference type="OrthoDB" id="5291879at2"/>
<dbReference type="Pfam" id="PF03881">
    <property type="entry name" value="Fructosamin_kin"/>
    <property type="match status" value="2"/>
</dbReference>
<organism evidence="3 4">
    <name type="scientific">Actinomyces howellii</name>
    <dbReference type="NCBI Taxonomy" id="52771"/>
    <lineage>
        <taxon>Bacteria</taxon>
        <taxon>Bacillati</taxon>
        <taxon>Actinomycetota</taxon>
        <taxon>Actinomycetes</taxon>
        <taxon>Actinomycetales</taxon>
        <taxon>Actinomycetaceae</taxon>
        <taxon>Actinomyces</taxon>
    </lineage>
</organism>
<dbReference type="PANTHER" id="PTHR12149:SF8">
    <property type="entry name" value="PROTEIN-RIBULOSAMINE 3-KINASE"/>
    <property type="match status" value="1"/>
</dbReference>
<dbReference type="SUPFAM" id="SSF56112">
    <property type="entry name" value="Protein kinase-like (PK-like)"/>
    <property type="match status" value="1"/>
</dbReference>
<feature type="region of interest" description="Disordered" evidence="2">
    <location>
        <begin position="198"/>
        <end position="247"/>
    </location>
</feature>
<dbReference type="GO" id="GO:0016301">
    <property type="term" value="F:kinase activity"/>
    <property type="evidence" value="ECO:0007669"/>
    <property type="project" value="UniProtKB-UniRule"/>
</dbReference>
<sequence>MGDTMRKRDDLPGATRLEAQGLAWLAEAMPDGGAHTVPAVVGDGWIDEPRLSRSTVTPQAAEAFGRALAVTHAAGAPAFGSAPPGWDGRTQMGRCDIRLRPHSPDSDQRTWGEFYAEDRLAPYVRSGYDRGALDAAQVRLLEAVCRRLRDGELGEEQPALVLSGARERGQTTAVARTHGDLWCGNVLWVPSSEVAAWAPGGAGRGPARTPDHGSAPGSEPGSGRRTGPTSHPASHLDGEQGAAAGAGPGTGVVGVLIDPLAHGAHAETDLAALGVFGQRHLDRIVGAYNEVSPLAPGWRERVGLHQLHILMIHVHLFGGGYGSQAASVARSYA</sequence>
<evidence type="ECO:0000256" key="2">
    <source>
        <dbReference type="SAM" id="MobiDB-lite"/>
    </source>
</evidence>
<keyword evidence="1 3" id="KW-0418">Kinase</keyword>
<evidence type="ECO:0000313" key="3">
    <source>
        <dbReference type="EMBL" id="VEG28498.1"/>
    </source>
</evidence>